<dbReference type="PANTHER" id="PTHR34061:SF26">
    <property type="match status" value="1"/>
</dbReference>
<sequence>MENPNGTTSYCEKMDGLARWLGTSVAAAFFASLDRCSCVNLDTDDQDADEANDRPLMFTSFRSTTSAASSSSFSAAAANHRTVNVNNPPPAAAVENLPV</sequence>
<proteinExistence type="predicted"/>
<evidence type="ECO:0000313" key="2">
    <source>
        <dbReference type="Proteomes" id="UP000826271"/>
    </source>
</evidence>
<comment type="caution">
    <text evidence="1">The sequence shown here is derived from an EMBL/GenBank/DDBJ whole genome shotgun (WGS) entry which is preliminary data.</text>
</comment>
<accession>A0AAV6Y6E7</accession>
<gene>
    <name evidence="1" type="ORF">BUALT_Bualt01G0083000</name>
</gene>
<dbReference type="AlphaFoldDB" id="A0AAV6Y6E7"/>
<keyword evidence="2" id="KW-1185">Reference proteome</keyword>
<organism evidence="1 2">
    <name type="scientific">Buddleja alternifolia</name>
    <dbReference type="NCBI Taxonomy" id="168488"/>
    <lineage>
        <taxon>Eukaryota</taxon>
        <taxon>Viridiplantae</taxon>
        <taxon>Streptophyta</taxon>
        <taxon>Embryophyta</taxon>
        <taxon>Tracheophyta</taxon>
        <taxon>Spermatophyta</taxon>
        <taxon>Magnoliopsida</taxon>
        <taxon>eudicotyledons</taxon>
        <taxon>Gunneridae</taxon>
        <taxon>Pentapetalae</taxon>
        <taxon>asterids</taxon>
        <taxon>lamiids</taxon>
        <taxon>Lamiales</taxon>
        <taxon>Scrophulariaceae</taxon>
        <taxon>Buddlejeae</taxon>
        <taxon>Buddleja</taxon>
    </lineage>
</organism>
<dbReference type="Proteomes" id="UP000826271">
    <property type="component" value="Unassembled WGS sequence"/>
</dbReference>
<dbReference type="EMBL" id="WHWC01000001">
    <property type="protein sequence ID" value="KAG8390434.1"/>
    <property type="molecule type" value="Genomic_DNA"/>
</dbReference>
<protein>
    <submittedName>
        <fullName evidence="1">Uncharacterized protein</fullName>
    </submittedName>
</protein>
<dbReference type="PANTHER" id="PTHR34061">
    <property type="entry name" value="PROTEIN, PUTATIVE-RELATED"/>
    <property type="match status" value="1"/>
</dbReference>
<reference evidence="1" key="1">
    <citation type="submission" date="2019-10" db="EMBL/GenBank/DDBJ databases">
        <authorList>
            <person name="Zhang R."/>
            <person name="Pan Y."/>
            <person name="Wang J."/>
            <person name="Ma R."/>
            <person name="Yu S."/>
        </authorList>
    </citation>
    <scope>NUCLEOTIDE SEQUENCE</scope>
    <source>
        <strain evidence="1">LA-IB0</strain>
        <tissue evidence="1">Leaf</tissue>
    </source>
</reference>
<evidence type="ECO:0000313" key="1">
    <source>
        <dbReference type="EMBL" id="KAG8390434.1"/>
    </source>
</evidence>
<name>A0AAV6Y6E7_9LAMI</name>